<dbReference type="AlphaFoldDB" id="A0A381WRS3"/>
<organism evidence="1">
    <name type="scientific">marine metagenome</name>
    <dbReference type="NCBI Taxonomy" id="408172"/>
    <lineage>
        <taxon>unclassified sequences</taxon>
        <taxon>metagenomes</taxon>
        <taxon>ecological metagenomes</taxon>
    </lineage>
</organism>
<reference evidence="1" key="1">
    <citation type="submission" date="2018-05" db="EMBL/GenBank/DDBJ databases">
        <authorList>
            <person name="Lanie J.A."/>
            <person name="Ng W.-L."/>
            <person name="Kazmierczak K.M."/>
            <person name="Andrzejewski T.M."/>
            <person name="Davidsen T.M."/>
            <person name="Wayne K.J."/>
            <person name="Tettelin H."/>
            <person name="Glass J.I."/>
            <person name="Rusch D."/>
            <person name="Podicherti R."/>
            <person name="Tsui H.-C.T."/>
            <person name="Winkler M.E."/>
        </authorList>
    </citation>
    <scope>NUCLEOTIDE SEQUENCE</scope>
</reference>
<sequence>MEPSIAGLSKKAKEQGISVAFEHFLSVHIVNGSERKW</sequence>
<protein>
    <submittedName>
        <fullName evidence="1">Uncharacterized protein</fullName>
    </submittedName>
</protein>
<gene>
    <name evidence="1" type="ORF">METZ01_LOCUS108048</name>
</gene>
<proteinExistence type="predicted"/>
<evidence type="ECO:0000313" key="1">
    <source>
        <dbReference type="EMBL" id="SVA55194.1"/>
    </source>
</evidence>
<name>A0A381WRS3_9ZZZZ</name>
<accession>A0A381WRS3</accession>
<dbReference type="EMBL" id="UINC01012667">
    <property type="protein sequence ID" value="SVA55194.1"/>
    <property type="molecule type" value="Genomic_DNA"/>
</dbReference>